<dbReference type="Pfam" id="PF00147">
    <property type="entry name" value="Fibrinogen_C"/>
    <property type="match status" value="1"/>
</dbReference>
<dbReference type="InterPro" id="IPR002181">
    <property type="entry name" value="Fibrinogen_a/b/g_C_dom"/>
</dbReference>
<evidence type="ECO:0000313" key="4">
    <source>
        <dbReference type="Proteomes" id="UP001591681"/>
    </source>
</evidence>
<dbReference type="Proteomes" id="UP001591681">
    <property type="component" value="Unassembled WGS sequence"/>
</dbReference>
<proteinExistence type="predicted"/>
<dbReference type="InterPro" id="IPR050373">
    <property type="entry name" value="Fibrinogen_C-term_domain"/>
</dbReference>
<dbReference type="Gene3D" id="3.90.215.10">
    <property type="entry name" value="Gamma Fibrinogen, chain A, domain 1"/>
    <property type="match status" value="1"/>
</dbReference>
<dbReference type="PANTHER" id="PTHR19143:SF225">
    <property type="entry name" value="MICROFIBRIL-ASSOCIATED GLYCOPROTEIN 4"/>
    <property type="match status" value="1"/>
</dbReference>
<dbReference type="EMBL" id="JBHFQA010000004">
    <property type="protein sequence ID" value="KAL2099815.1"/>
    <property type="molecule type" value="Genomic_DNA"/>
</dbReference>
<dbReference type="InterPro" id="IPR014716">
    <property type="entry name" value="Fibrinogen_a/b/g_C_1"/>
</dbReference>
<keyword evidence="1" id="KW-1015">Disulfide bond</keyword>
<dbReference type="CDD" id="cd00087">
    <property type="entry name" value="FReD"/>
    <property type="match status" value="1"/>
</dbReference>
<dbReference type="PANTHER" id="PTHR19143">
    <property type="entry name" value="FIBRINOGEN/TENASCIN/ANGIOPOEITIN"/>
    <property type="match status" value="1"/>
</dbReference>
<organism evidence="3 4">
    <name type="scientific">Coilia grayii</name>
    <name type="common">Gray's grenadier anchovy</name>
    <dbReference type="NCBI Taxonomy" id="363190"/>
    <lineage>
        <taxon>Eukaryota</taxon>
        <taxon>Metazoa</taxon>
        <taxon>Chordata</taxon>
        <taxon>Craniata</taxon>
        <taxon>Vertebrata</taxon>
        <taxon>Euteleostomi</taxon>
        <taxon>Actinopterygii</taxon>
        <taxon>Neopterygii</taxon>
        <taxon>Teleostei</taxon>
        <taxon>Clupei</taxon>
        <taxon>Clupeiformes</taxon>
        <taxon>Clupeoidei</taxon>
        <taxon>Engraulidae</taxon>
        <taxon>Coilinae</taxon>
        <taxon>Coilia</taxon>
    </lineage>
</organism>
<accession>A0ABD1KL27</accession>
<dbReference type="NCBIfam" id="NF040941">
    <property type="entry name" value="GGGWT_bact"/>
    <property type="match status" value="1"/>
</dbReference>
<dbReference type="SUPFAM" id="SSF56496">
    <property type="entry name" value="Fibrinogen C-terminal domain-like"/>
    <property type="match status" value="1"/>
</dbReference>
<evidence type="ECO:0000256" key="1">
    <source>
        <dbReference type="ARBA" id="ARBA00023157"/>
    </source>
</evidence>
<name>A0ABD1KL27_9TELE</name>
<dbReference type="PROSITE" id="PS51406">
    <property type="entry name" value="FIBRINOGEN_C_2"/>
    <property type="match status" value="1"/>
</dbReference>
<dbReference type="InterPro" id="IPR036056">
    <property type="entry name" value="Fibrinogen-like_C"/>
</dbReference>
<evidence type="ECO:0000259" key="2">
    <source>
        <dbReference type="PROSITE" id="PS51406"/>
    </source>
</evidence>
<keyword evidence="4" id="KW-1185">Reference proteome</keyword>
<dbReference type="FunFam" id="3.90.215.10:FF:000001">
    <property type="entry name" value="Tenascin isoform 1"/>
    <property type="match status" value="1"/>
</dbReference>
<sequence length="431" mass="47186">MVEPVSGSVYYAVPYCPLVCPVRPNRVQSIVREVVDFIDGVPSVPPVPPPSNLTEACGVTKPGNVSQCDPALCTNNIHHRSRVFSTPSGVVAAMLWLVKSDPALLNLRYRAASITGQLACSSGSKSINTCSALPSRANATCLPIFSADQTFSLAASLAVSLSHSSMRPWPGFSSEAMLQAGFIYSSQQMALGSSVSIVLVLLLAVGVHCSTHADCEHGKADCHELLKNGESRSGVFTIYPFRTSVDAYCDMVTDGGGWTVIQRRMDGTLNFYRPWDQYREGFGDKKGEYWLGLQTLFLLTAQKKYELRVDMEDFNGKKVFANYSSFFVGSEGDGYRLSVSGFSDGGAGDSLTYSSGQKFSTLDKDQDSISYHCARLHLGAFWYKDCIYANPNGVYRWGADATVNIVGVEWYHYKGYNYSLKSMTMMIRPVP</sequence>
<feature type="domain" description="Fibrinogen C-terminal" evidence="2">
    <location>
        <begin position="213"/>
        <end position="431"/>
    </location>
</feature>
<reference evidence="3 4" key="1">
    <citation type="submission" date="2024-09" db="EMBL/GenBank/DDBJ databases">
        <title>A chromosome-level genome assembly of Gray's grenadier anchovy, Coilia grayii.</title>
        <authorList>
            <person name="Fu Z."/>
        </authorList>
    </citation>
    <scope>NUCLEOTIDE SEQUENCE [LARGE SCALE GENOMIC DNA]</scope>
    <source>
        <strain evidence="3">G4</strain>
        <tissue evidence="3">Muscle</tissue>
    </source>
</reference>
<dbReference type="SMART" id="SM00186">
    <property type="entry name" value="FBG"/>
    <property type="match status" value="1"/>
</dbReference>
<gene>
    <name evidence="3" type="ORF">ACEWY4_004209</name>
</gene>
<dbReference type="AlphaFoldDB" id="A0ABD1KL27"/>
<comment type="caution">
    <text evidence="3">The sequence shown here is derived from an EMBL/GenBank/DDBJ whole genome shotgun (WGS) entry which is preliminary data.</text>
</comment>
<evidence type="ECO:0000313" key="3">
    <source>
        <dbReference type="EMBL" id="KAL2099815.1"/>
    </source>
</evidence>
<protein>
    <recommendedName>
        <fullName evidence="2">Fibrinogen C-terminal domain-containing protein</fullName>
    </recommendedName>
</protein>